<sequence>MHQKILVVEDEHKIQRFIRANLVASKYNVITASDGQEAIDMFEQNLPDLILLDIMLPKLNGFQVLEKIREFSSVPIVVITAKGNLADVLKGLELGADDYIVKPFDIQELLARIKTVLRRTQSEIRADSETLLELGDIKINFMSMSVHVKDREITFTPTEFKLLAELAKNVGCVLTHEELLGKIWGAEYRNETQYLRVCVARIRRKLDILKGDVGFIKTVPTVGYMMIGHDLEGDYE</sequence>
<dbReference type="STRING" id="766136.BHF68_13145"/>
<dbReference type="EMBL" id="MIJE01000002">
    <property type="protein sequence ID" value="OEF98004.1"/>
    <property type="molecule type" value="Genomic_DNA"/>
</dbReference>
<keyword evidence="5" id="KW-0804">Transcription</keyword>
<reference evidence="10 11" key="1">
    <citation type="submission" date="2016-09" db="EMBL/GenBank/DDBJ databases">
        <title>Draft genome sequence for the type strain of Desulfuribacillus alkaliarsenatis AHT28, an obligately anaerobic, sulfidogenic bacterium isolated from Russian soda lake sediments.</title>
        <authorList>
            <person name="Abin C.A."/>
            <person name="Hollibaugh J.T."/>
        </authorList>
    </citation>
    <scope>NUCLEOTIDE SEQUENCE [LARGE SCALE GENOMIC DNA]</scope>
    <source>
        <strain evidence="10 11">AHT28</strain>
    </source>
</reference>
<dbReference type="Pfam" id="PF00486">
    <property type="entry name" value="Trans_reg_C"/>
    <property type="match status" value="1"/>
</dbReference>
<dbReference type="SMART" id="SM00862">
    <property type="entry name" value="Trans_reg_C"/>
    <property type="match status" value="1"/>
</dbReference>
<dbReference type="CDD" id="cd17574">
    <property type="entry name" value="REC_OmpR"/>
    <property type="match status" value="1"/>
</dbReference>
<evidence type="ECO:0000256" key="7">
    <source>
        <dbReference type="PROSITE-ProRule" id="PRU01091"/>
    </source>
</evidence>
<dbReference type="AlphaFoldDB" id="A0A1E5G4P4"/>
<keyword evidence="3" id="KW-0805">Transcription regulation</keyword>
<dbReference type="GO" id="GO:0000976">
    <property type="term" value="F:transcription cis-regulatory region binding"/>
    <property type="evidence" value="ECO:0007669"/>
    <property type="project" value="TreeGrafter"/>
</dbReference>
<evidence type="ECO:0000259" key="9">
    <source>
        <dbReference type="PROSITE" id="PS51755"/>
    </source>
</evidence>
<keyword evidence="11" id="KW-1185">Reference proteome</keyword>
<dbReference type="InterPro" id="IPR036388">
    <property type="entry name" value="WH-like_DNA-bd_sf"/>
</dbReference>
<evidence type="ECO:0000256" key="5">
    <source>
        <dbReference type="ARBA" id="ARBA00023163"/>
    </source>
</evidence>
<protein>
    <submittedName>
        <fullName evidence="10">DNA-binding response regulator</fullName>
    </submittedName>
</protein>
<dbReference type="OrthoDB" id="9802426at2"/>
<comment type="caution">
    <text evidence="10">The sequence shown here is derived from an EMBL/GenBank/DDBJ whole genome shotgun (WGS) entry which is preliminary data.</text>
</comment>
<dbReference type="RefSeq" id="WP_069642401.1">
    <property type="nucleotide sequence ID" value="NZ_MIJE01000002.1"/>
</dbReference>
<dbReference type="CDD" id="cd00383">
    <property type="entry name" value="trans_reg_C"/>
    <property type="match status" value="1"/>
</dbReference>
<dbReference type="InterPro" id="IPR001789">
    <property type="entry name" value="Sig_transdc_resp-reg_receiver"/>
</dbReference>
<name>A0A1E5G4P4_9FIRM</name>
<keyword evidence="1 6" id="KW-0597">Phosphoprotein</keyword>
<dbReference type="Gene3D" id="3.40.50.2300">
    <property type="match status" value="1"/>
</dbReference>
<evidence type="ECO:0000256" key="6">
    <source>
        <dbReference type="PROSITE-ProRule" id="PRU00169"/>
    </source>
</evidence>
<evidence type="ECO:0000256" key="2">
    <source>
        <dbReference type="ARBA" id="ARBA00023012"/>
    </source>
</evidence>
<dbReference type="PANTHER" id="PTHR48111">
    <property type="entry name" value="REGULATOR OF RPOS"/>
    <property type="match status" value="1"/>
</dbReference>
<keyword evidence="4 7" id="KW-0238">DNA-binding</keyword>
<dbReference type="Pfam" id="PF00072">
    <property type="entry name" value="Response_reg"/>
    <property type="match status" value="1"/>
</dbReference>
<dbReference type="Gene3D" id="6.10.250.690">
    <property type="match status" value="1"/>
</dbReference>
<accession>A0A1E5G4P4</accession>
<feature type="domain" description="Response regulatory" evidence="8">
    <location>
        <begin position="4"/>
        <end position="117"/>
    </location>
</feature>
<keyword evidence="2" id="KW-0902">Two-component regulatory system</keyword>
<dbReference type="FunFam" id="3.40.50.2300:FF:000001">
    <property type="entry name" value="DNA-binding response regulator PhoB"/>
    <property type="match status" value="1"/>
</dbReference>
<dbReference type="GO" id="GO:0005829">
    <property type="term" value="C:cytosol"/>
    <property type="evidence" value="ECO:0007669"/>
    <property type="project" value="TreeGrafter"/>
</dbReference>
<organism evidence="10 11">
    <name type="scientific">Desulfuribacillus alkaliarsenatis</name>
    <dbReference type="NCBI Taxonomy" id="766136"/>
    <lineage>
        <taxon>Bacteria</taxon>
        <taxon>Bacillati</taxon>
        <taxon>Bacillota</taxon>
        <taxon>Desulfuribacillia</taxon>
        <taxon>Desulfuribacillales</taxon>
        <taxon>Desulfuribacillaceae</taxon>
        <taxon>Desulfuribacillus</taxon>
    </lineage>
</organism>
<dbReference type="GO" id="GO:0032993">
    <property type="term" value="C:protein-DNA complex"/>
    <property type="evidence" value="ECO:0007669"/>
    <property type="project" value="TreeGrafter"/>
</dbReference>
<dbReference type="PROSITE" id="PS51755">
    <property type="entry name" value="OMPR_PHOB"/>
    <property type="match status" value="1"/>
</dbReference>
<dbReference type="GO" id="GO:0000156">
    <property type="term" value="F:phosphorelay response regulator activity"/>
    <property type="evidence" value="ECO:0007669"/>
    <property type="project" value="TreeGrafter"/>
</dbReference>
<dbReference type="SMART" id="SM00448">
    <property type="entry name" value="REC"/>
    <property type="match status" value="1"/>
</dbReference>
<gene>
    <name evidence="10" type="ORF">BHF68_13145</name>
</gene>
<evidence type="ECO:0000259" key="8">
    <source>
        <dbReference type="PROSITE" id="PS50110"/>
    </source>
</evidence>
<dbReference type="InterPro" id="IPR039420">
    <property type="entry name" value="WalR-like"/>
</dbReference>
<dbReference type="InterPro" id="IPR001867">
    <property type="entry name" value="OmpR/PhoB-type_DNA-bd"/>
</dbReference>
<evidence type="ECO:0000313" key="11">
    <source>
        <dbReference type="Proteomes" id="UP000094296"/>
    </source>
</evidence>
<evidence type="ECO:0000256" key="1">
    <source>
        <dbReference type="ARBA" id="ARBA00022553"/>
    </source>
</evidence>
<dbReference type="GO" id="GO:0006355">
    <property type="term" value="P:regulation of DNA-templated transcription"/>
    <property type="evidence" value="ECO:0007669"/>
    <property type="project" value="InterPro"/>
</dbReference>
<evidence type="ECO:0000313" key="10">
    <source>
        <dbReference type="EMBL" id="OEF98004.1"/>
    </source>
</evidence>
<dbReference type="SUPFAM" id="SSF52172">
    <property type="entry name" value="CheY-like"/>
    <property type="match status" value="1"/>
</dbReference>
<dbReference type="Proteomes" id="UP000094296">
    <property type="component" value="Unassembled WGS sequence"/>
</dbReference>
<feature type="DNA-binding region" description="OmpR/PhoB-type" evidence="7">
    <location>
        <begin position="129"/>
        <end position="228"/>
    </location>
</feature>
<dbReference type="PANTHER" id="PTHR48111:SF50">
    <property type="entry name" value="KDP OPERON TRANSCRIPTIONAL REGULATORY PROTEIN KDPE"/>
    <property type="match status" value="1"/>
</dbReference>
<evidence type="ECO:0000256" key="4">
    <source>
        <dbReference type="ARBA" id="ARBA00023125"/>
    </source>
</evidence>
<feature type="modified residue" description="4-aspartylphosphate" evidence="6">
    <location>
        <position position="53"/>
    </location>
</feature>
<dbReference type="Gene3D" id="1.10.10.10">
    <property type="entry name" value="Winged helix-like DNA-binding domain superfamily/Winged helix DNA-binding domain"/>
    <property type="match status" value="1"/>
</dbReference>
<dbReference type="PROSITE" id="PS50110">
    <property type="entry name" value="RESPONSE_REGULATORY"/>
    <property type="match status" value="1"/>
</dbReference>
<proteinExistence type="predicted"/>
<evidence type="ECO:0000256" key="3">
    <source>
        <dbReference type="ARBA" id="ARBA00023015"/>
    </source>
</evidence>
<feature type="domain" description="OmpR/PhoB-type" evidence="9">
    <location>
        <begin position="129"/>
        <end position="228"/>
    </location>
</feature>
<dbReference type="InterPro" id="IPR011006">
    <property type="entry name" value="CheY-like_superfamily"/>
</dbReference>